<dbReference type="InterPro" id="IPR050266">
    <property type="entry name" value="AB_hydrolase_sf"/>
</dbReference>
<gene>
    <name evidence="4" type="ORF">CF386_09650</name>
</gene>
<dbReference type="GO" id="GO:0008233">
    <property type="term" value="F:peptidase activity"/>
    <property type="evidence" value="ECO:0007669"/>
    <property type="project" value="InterPro"/>
</dbReference>
<comment type="similarity">
    <text evidence="1">Belongs to the peptidase S33 family.</text>
</comment>
<keyword evidence="5" id="KW-1185">Reference proteome</keyword>
<dbReference type="EMBL" id="CP022356">
    <property type="protein sequence ID" value="ASK79320.1"/>
    <property type="molecule type" value="Genomic_DNA"/>
</dbReference>
<dbReference type="InterPro" id="IPR002410">
    <property type="entry name" value="Peptidase_S33"/>
</dbReference>
<organism evidence="4 5">
    <name type="scientific">Paraphotobacterium marinum</name>
    <dbReference type="NCBI Taxonomy" id="1755811"/>
    <lineage>
        <taxon>Bacteria</taxon>
        <taxon>Pseudomonadati</taxon>
        <taxon>Pseudomonadota</taxon>
        <taxon>Gammaproteobacteria</taxon>
        <taxon>Vibrionales</taxon>
        <taxon>Vibrionaceae</taxon>
        <taxon>Paraphotobacterium</taxon>
    </lineage>
</organism>
<name>A0A220VGE6_9GAMM</name>
<feature type="domain" description="AB hydrolase-1" evidence="3">
    <location>
        <begin position="27"/>
        <end position="179"/>
    </location>
</feature>
<sequence>MEFIKKTIPHSELSIKAYLKKNVKQSILFIHGGPGFNSLPLQYLIEEHNLFKNLNANLYLYDQAGCGNSKKKSSYSHQNNIQDLFQVIELVSQNNSIDAVIGHSYGAKLLSDYLKAFTDNFLPIFVGSSESIITPRATNLLLDLNWLKNTNALEYQEFYNQLQEDMSNETILNLSQKIAHLFFKNPNRANVYWANMNYKNIVLNFQKLNSYDVNMEVFKHVRAELYSNVNNFQVESKNAIWINGFHDLIMQGYKKILTCKKSYIFTKSAHYPHIEENEKFCLLMNDYLRKMKS</sequence>
<evidence type="ECO:0000259" key="3">
    <source>
        <dbReference type="Pfam" id="PF00561"/>
    </source>
</evidence>
<protein>
    <submittedName>
        <fullName evidence="4">Alpha/beta hydrolase</fullName>
    </submittedName>
</protein>
<dbReference type="PRINTS" id="PR00793">
    <property type="entry name" value="PROAMNOPTASE"/>
</dbReference>
<dbReference type="GO" id="GO:0006508">
    <property type="term" value="P:proteolysis"/>
    <property type="evidence" value="ECO:0007669"/>
    <property type="project" value="InterPro"/>
</dbReference>
<dbReference type="AlphaFoldDB" id="A0A220VGE6"/>
<reference evidence="4 5" key="1">
    <citation type="journal article" date="2016" name="Int. J. Syst. Evol. Microbiol.">
        <title>Paraphotobacterium marinum gen. nov., sp. nov., a member of the family Vibrionaceae, isolated from surface seawater.</title>
        <authorList>
            <person name="Huang Z."/>
            <person name="Dong C."/>
            <person name="Shao Z."/>
        </authorList>
    </citation>
    <scope>NUCLEOTIDE SEQUENCE [LARGE SCALE GENOMIC DNA]</scope>
    <source>
        <strain evidence="4 5">NSCS20N07D</strain>
    </source>
</reference>
<proteinExistence type="inferred from homology"/>
<evidence type="ECO:0000256" key="2">
    <source>
        <dbReference type="ARBA" id="ARBA00022801"/>
    </source>
</evidence>
<accession>A0A220VGE6</accession>
<dbReference type="SUPFAM" id="SSF53474">
    <property type="entry name" value="alpha/beta-Hydrolases"/>
    <property type="match status" value="1"/>
</dbReference>
<dbReference type="InterPro" id="IPR029058">
    <property type="entry name" value="AB_hydrolase_fold"/>
</dbReference>
<evidence type="ECO:0000313" key="5">
    <source>
        <dbReference type="Proteomes" id="UP000242175"/>
    </source>
</evidence>
<dbReference type="OrthoDB" id="5634425at2"/>
<dbReference type="Proteomes" id="UP000242175">
    <property type="component" value="Chromosome small"/>
</dbReference>
<evidence type="ECO:0000256" key="1">
    <source>
        <dbReference type="ARBA" id="ARBA00010088"/>
    </source>
</evidence>
<keyword evidence="2 4" id="KW-0378">Hydrolase</keyword>
<dbReference type="PANTHER" id="PTHR43798">
    <property type="entry name" value="MONOACYLGLYCEROL LIPASE"/>
    <property type="match status" value="1"/>
</dbReference>
<dbReference type="Gene3D" id="3.40.50.1820">
    <property type="entry name" value="alpha/beta hydrolase"/>
    <property type="match status" value="1"/>
</dbReference>
<dbReference type="Pfam" id="PF00561">
    <property type="entry name" value="Abhydrolase_1"/>
    <property type="match status" value="1"/>
</dbReference>
<dbReference type="RefSeq" id="WP_089074228.1">
    <property type="nucleotide sequence ID" value="NZ_CBCSAM010000002.1"/>
</dbReference>
<dbReference type="KEGG" id="pmai:CF386_09650"/>
<dbReference type="InterPro" id="IPR000073">
    <property type="entry name" value="AB_hydrolase_1"/>
</dbReference>
<evidence type="ECO:0000313" key="4">
    <source>
        <dbReference type="EMBL" id="ASK79320.1"/>
    </source>
</evidence>